<accession>A0ABT3KX34</accession>
<name>A0ABT3KX34_9BURK</name>
<dbReference type="EMBL" id="QZCW01000003">
    <property type="protein sequence ID" value="MCW5322888.1"/>
    <property type="molecule type" value="Genomic_DNA"/>
</dbReference>
<reference evidence="2" key="1">
    <citation type="submission" date="2023-07" db="EMBL/GenBank/DDBJ databases">
        <title>Verminephrobacter genomes.</title>
        <authorList>
            <person name="Lund M.B."/>
        </authorList>
    </citation>
    <scope>NUCLEOTIDE SEQUENCE [LARGE SCALE GENOMIC DNA]</scope>
    <source>
        <strain evidence="2">AtM5-05</strain>
    </source>
</reference>
<dbReference type="RefSeq" id="WP_081479813.1">
    <property type="nucleotide sequence ID" value="NZ_QZCW01000003.1"/>
</dbReference>
<organism evidence="1 2">
    <name type="scientific">Verminephrobacter aporrectodeae subsp. tuberculatae</name>
    <dbReference type="NCBI Taxonomy" id="1110392"/>
    <lineage>
        <taxon>Bacteria</taxon>
        <taxon>Pseudomonadati</taxon>
        <taxon>Pseudomonadota</taxon>
        <taxon>Betaproteobacteria</taxon>
        <taxon>Burkholderiales</taxon>
        <taxon>Comamonadaceae</taxon>
        <taxon>Verminephrobacter</taxon>
    </lineage>
</organism>
<evidence type="ECO:0000313" key="2">
    <source>
        <dbReference type="Proteomes" id="UP001208935"/>
    </source>
</evidence>
<dbReference type="Pfam" id="PF08843">
    <property type="entry name" value="AbiEii"/>
    <property type="match status" value="1"/>
</dbReference>
<comment type="caution">
    <text evidence="1">The sequence shown here is derived from an EMBL/GenBank/DDBJ whole genome shotgun (WGS) entry which is preliminary data.</text>
</comment>
<proteinExistence type="predicted"/>
<dbReference type="Proteomes" id="UP001208935">
    <property type="component" value="Unassembled WGS sequence"/>
</dbReference>
<dbReference type="Gene3D" id="3.10.450.620">
    <property type="entry name" value="JHP933, nucleotidyltransferase-like core domain"/>
    <property type="match status" value="1"/>
</dbReference>
<dbReference type="InterPro" id="IPR014942">
    <property type="entry name" value="AbiEii"/>
</dbReference>
<gene>
    <name evidence="1" type="ORF">D5039_17555</name>
</gene>
<protein>
    <recommendedName>
        <fullName evidence="3">Nucleotidyl transferase AbiEii toxin, Type IV TA system</fullName>
    </recommendedName>
</protein>
<keyword evidence="2" id="KW-1185">Reference proteome</keyword>
<evidence type="ECO:0000313" key="1">
    <source>
        <dbReference type="EMBL" id="MCW5322888.1"/>
    </source>
</evidence>
<sequence>MGDAIESLDLPAWVERAPNGNRHFREAVHTILHAISTSMELSTKMIMKGGMLMAIRYDSSRFTRDIDFSTRAPYAIGNETILLNKLDEQLILANDRFTYDVMCMRQRSIIRPKKPGANFPTLNLSIGYAKQSNPRELSKHS</sequence>
<evidence type="ECO:0008006" key="3">
    <source>
        <dbReference type="Google" id="ProtNLM"/>
    </source>
</evidence>